<evidence type="ECO:0000313" key="3">
    <source>
        <dbReference type="Proteomes" id="UP000032900"/>
    </source>
</evidence>
<keyword evidence="3" id="KW-1185">Reference proteome</keyword>
<dbReference type="AlphaFoldDB" id="A0A0E9M3E9"/>
<keyword evidence="1" id="KW-0472">Membrane</keyword>
<dbReference type="EMBL" id="BAZW01000071">
    <property type="protein sequence ID" value="GAO31936.1"/>
    <property type="molecule type" value="Genomic_DNA"/>
</dbReference>
<reference evidence="2 3" key="1">
    <citation type="journal article" date="2015" name="Microbes Environ.">
        <title>Distribution and evolution of nitrogen fixation genes in the phylum bacteroidetes.</title>
        <authorList>
            <person name="Inoue J."/>
            <person name="Oshima K."/>
            <person name="Suda W."/>
            <person name="Sakamoto M."/>
            <person name="Iino T."/>
            <person name="Noda S."/>
            <person name="Hongoh Y."/>
            <person name="Hattori M."/>
            <person name="Ohkuma M."/>
        </authorList>
    </citation>
    <scope>NUCLEOTIDE SEQUENCE [LARGE SCALE GENOMIC DNA]</scope>
    <source>
        <strain evidence="2">JCM 15548</strain>
    </source>
</reference>
<name>A0A0E9M3E9_9BACT</name>
<keyword evidence="1" id="KW-0812">Transmembrane</keyword>
<protein>
    <submittedName>
        <fullName evidence="2">Uncharacterized protein</fullName>
    </submittedName>
</protein>
<sequence length="55" mass="6473">MQSCKELKEGDVIKLRTNKENSVFLYENENPYNNATSFIVLFLFGVFLIYMGFKK</sequence>
<proteinExistence type="predicted"/>
<evidence type="ECO:0000256" key="1">
    <source>
        <dbReference type="SAM" id="Phobius"/>
    </source>
</evidence>
<keyword evidence="1" id="KW-1133">Transmembrane helix</keyword>
<organism evidence="2 3">
    <name type="scientific">Geofilum rubicundum JCM 15548</name>
    <dbReference type="NCBI Taxonomy" id="1236989"/>
    <lineage>
        <taxon>Bacteria</taxon>
        <taxon>Pseudomonadati</taxon>
        <taxon>Bacteroidota</taxon>
        <taxon>Bacteroidia</taxon>
        <taxon>Marinilabiliales</taxon>
        <taxon>Marinilabiliaceae</taxon>
        <taxon>Geofilum</taxon>
    </lineage>
</organism>
<feature type="transmembrane region" description="Helical" evidence="1">
    <location>
        <begin position="35"/>
        <end position="53"/>
    </location>
</feature>
<accession>A0A0E9M3E9</accession>
<gene>
    <name evidence="2" type="ORF">JCM15548_14350</name>
</gene>
<dbReference type="STRING" id="1236989.JCM15548_14350"/>
<evidence type="ECO:0000313" key="2">
    <source>
        <dbReference type="EMBL" id="GAO31936.1"/>
    </source>
</evidence>
<dbReference type="Proteomes" id="UP000032900">
    <property type="component" value="Unassembled WGS sequence"/>
</dbReference>
<comment type="caution">
    <text evidence="2">The sequence shown here is derived from an EMBL/GenBank/DDBJ whole genome shotgun (WGS) entry which is preliminary data.</text>
</comment>